<evidence type="ECO:0000259" key="11">
    <source>
        <dbReference type="Pfam" id="PF14841"/>
    </source>
</evidence>
<keyword evidence="7" id="KW-0283">Flagellar rotation</keyword>
<dbReference type="Gene3D" id="1.10.220.30">
    <property type="match status" value="3"/>
</dbReference>
<proteinExistence type="inferred from homology"/>
<feature type="domain" description="Flagellar motor switch protein FliG middle" evidence="11">
    <location>
        <begin position="127"/>
        <end position="195"/>
    </location>
</feature>
<dbReference type="SUPFAM" id="SSF48029">
    <property type="entry name" value="FliG"/>
    <property type="match status" value="2"/>
</dbReference>
<dbReference type="RefSeq" id="WP_092230297.1">
    <property type="nucleotide sequence ID" value="NZ_FNLL01000002.1"/>
</dbReference>
<evidence type="ECO:0000313" key="14">
    <source>
        <dbReference type="Proteomes" id="UP000199608"/>
    </source>
</evidence>
<dbReference type="PANTHER" id="PTHR30534">
    <property type="entry name" value="FLAGELLAR MOTOR SWITCH PROTEIN FLIG"/>
    <property type="match status" value="1"/>
</dbReference>
<dbReference type="InterPro" id="IPR000090">
    <property type="entry name" value="Flg_Motor_Flig"/>
</dbReference>
<evidence type="ECO:0000256" key="1">
    <source>
        <dbReference type="ARBA" id="ARBA00004117"/>
    </source>
</evidence>
<organism evidence="13 14">
    <name type="scientific">Desulfobacula phenolica</name>
    <dbReference type="NCBI Taxonomy" id="90732"/>
    <lineage>
        <taxon>Bacteria</taxon>
        <taxon>Pseudomonadati</taxon>
        <taxon>Thermodesulfobacteriota</taxon>
        <taxon>Desulfobacteria</taxon>
        <taxon>Desulfobacterales</taxon>
        <taxon>Desulfobacteraceae</taxon>
        <taxon>Desulfobacula</taxon>
    </lineage>
</organism>
<dbReference type="GO" id="GO:0009425">
    <property type="term" value="C:bacterial-type flagellum basal body"/>
    <property type="evidence" value="ECO:0007669"/>
    <property type="project" value="UniProtKB-SubCell"/>
</dbReference>
<dbReference type="GO" id="GO:0071973">
    <property type="term" value="P:bacterial-type flagellum-dependent cell motility"/>
    <property type="evidence" value="ECO:0007669"/>
    <property type="project" value="InterPro"/>
</dbReference>
<dbReference type="NCBIfam" id="TIGR00207">
    <property type="entry name" value="fliG"/>
    <property type="match status" value="1"/>
</dbReference>
<dbReference type="Proteomes" id="UP000199608">
    <property type="component" value="Unassembled WGS sequence"/>
</dbReference>
<dbReference type="Pfam" id="PF14841">
    <property type="entry name" value="FliG_M"/>
    <property type="match status" value="1"/>
</dbReference>
<keyword evidence="13" id="KW-0969">Cilium</keyword>
<evidence type="ECO:0000256" key="6">
    <source>
        <dbReference type="ARBA" id="ARBA00022500"/>
    </source>
</evidence>
<keyword evidence="14" id="KW-1185">Reference proteome</keyword>
<dbReference type="Pfam" id="PF01706">
    <property type="entry name" value="FliG_C"/>
    <property type="match status" value="1"/>
</dbReference>
<dbReference type="GO" id="GO:0006935">
    <property type="term" value="P:chemotaxis"/>
    <property type="evidence" value="ECO:0007669"/>
    <property type="project" value="UniProtKB-KW"/>
</dbReference>
<evidence type="ECO:0000256" key="4">
    <source>
        <dbReference type="ARBA" id="ARBA00021870"/>
    </source>
</evidence>
<feature type="domain" description="Flagellar motor switch protein FliG N-terminal" evidence="12">
    <location>
        <begin position="15"/>
        <end position="117"/>
    </location>
</feature>
<dbReference type="Pfam" id="PF14842">
    <property type="entry name" value="FliG_N"/>
    <property type="match status" value="1"/>
</dbReference>
<dbReference type="AlphaFoldDB" id="A0A1H2DST1"/>
<dbReference type="InterPro" id="IPR028263">
    <property type="entry name" value="FliG_N"/>
</dbReference>
<dbReference type="GO" id="GO:0003774">
    <property type="term" value="F:cytoskeletal motor activity"/>
    <property type="evidence" value="ECO:0007669"/>
    <property type="project" value="InterPro"/>
</dbReference>
<feature type="domain" description="Flagellar motor switch protein FliG C-terminal" evidence="10">
    <location>
        <begin position="228"/>
        <end position="333"/>
    </location>
</feature>
<protein>
    <recommendedName>
        <fullName evidence="4">Flagellar motor switch protein FliG</fullName>
    </recommendedName>
</protein>
<dbReference type="EMBL" id="FNLL01000002">
    <property type="protein sequence ID" value="SDT85917.1"/>
    <property type="molecule type" value="Genomic_DNA"/>
</dbReference>
<evidence type="ECO:0000259" key="12">
    <source>
        <dbReference type="Pfam" id="PF14842"/>
    </source>
</evidence>
<comment type="subcellular location">
    <subcellularLocation>
        <location evidence="1">Bacterial flagellum basal body</location>
    </subcellularLocation>
    <subcellularLocation>
        <location evidence="2">Cell membrane</location>
        <topology evidence="2">Peripheral membrane protein</topology>
        <orientation evidence="2">Cytoplasmic side</orientation>
    </subcellularLocation>
</comment>
<gene>
    <name evidence="13" type="ORF">SAMN04487931_102113</name>
</gene>
<reference evidence="14" key="1">
    <citation type="submission" date="2016-10" db="EMBL/GenBank/DDBJ databases">
        <authorList>
            <person name="Varghese N."/>
            <person name="Submissions S."/>
        </authorList>
    </citation>
    <scope>NUCLEOTIDE SEQUENCE [LARGE SCALE GENOMIC DNA]</scope>
    <source>
        <strain evidence="14">DSM 3384</strain>
    </source>
</reference>
<keyword evidence="8" id="KW-0472">Membrane</keyword>
<evidence type="ECO:0000256" key="2">
    <source>
        <dbReference type="ARBA" id="ARBA00004413"/>
    </source>
</evidence>
<dbReference type="InterPro" id="IPR011002">
    <property type="entry name" value="FliG_a-hlx"/>
</dbReference>
<evidence type="ECO:0000259" key="10">
    <source>
        <dbReference type="Pfam" id="PF01706"/>
    </source>
</evidence>
<keyword evidence="13" id="KW-0966">Cell projection</keyword>
<dbReference type="PIRSF" id="PIRSF003161">
    <property type="entry name" value="FliG"/>
    <property type="match status" value="1"/>
</dbReference>
<sequence length="342" mass="37685">MADALESESFDPKSLSGPRKAAIFLMIMGEEYTAKVFERMSEREIGDLAFEMSSIDQISAEMLKAVSIEFVERFEGESRMIIESDSFIKNVVNRTLKGGKADALLEDLEKKKQDKPFIWSRNVNVGTLAGYVEGEHPQTIAMILAHMPSEISSDILMALPEDLKGDVAVRIARLGQISEDVVRDVDKALRLELSGALGPGGKAGGLQVLVDIINGVDKSTEDVVMSFVEEDNPEMANDIRNLMFVFEDLTTIDDSAMREILKKVEGQQLTYALKTATDEMKEKIFSNLSQRAGEMLKDDLESMGPVRLAEVEEAQQAVVRSAKELEADGTITLGKGKDDVLV</sequence>
<dbReference type="GO" id="GO:0005886">
    <property type="term" value="C:plasma membrane"/>
    <property type="evidence" value="ECO:0007669"/>
    <property type="project" value="UniProtKB-SubCell"/>
</dbReference>
<dbReference type="InterPro" id="IPR023087">
    <property type="entry name" value="Flg_Motor_Flig_C"/>
</dbReference>
<name>A0A1H2DST1_9BACT</name>
<comment type="similarity">
    <text evidence="3">Belongs to the FliG family.</text>
</comment>
<dbReference type="PANTHER" id="PTHR30534:SF0">
    <property type="entry name" value="FLAGELLAR MOTOR SWITCH PROTEIN FLIG"/>
    <property type="match status" value="1"/>
</dbReference>
<evidence type="ECO:0000256" key="7">
    <source>
        <dbReference type="ARBA" id="ARBA00022779"/>
    </source>
</evidence>
<evidence type="ECO:0000256" key="9">
    <source>
        <dbReference type="ARBA" id="ARBA00023143"/>
    </source>
</evidence>
<dbReference type="PRINTS" id="PR00954">
    <property type="entry name" value="FLGMOTORFLIG"/>
</dbReference>
<evidence type="ECO:0000256" key="3">
    <source>
        <dbReference type="ARBA" id="ARBA00010299"/>
    </source>
</evidence>
<evidence type="ECO:0000313" key="13">
    <source>
        <dbReference type="EMBL" id="SDT85917.1"/>
    </source>
</evidence>
<evidence type="ECO:0000256" key="5">
    <source>
        <dbReference type="ARBA" id="ARBA00022475"/>
    </source>
</evidence>
<accession>A0A1H2DST1</accession>
<keyword evidence="6" id="KW-0145">Chemotaxis</keyword>
<dbReference type="InterPro" id="IPR032779">
    <property type="entry name" value="FliG_M"/>
</dbReference>
<keyword evidence="13" id="KW-0282">Flagellum</keyword>
<keyword evidence="5" id="KW-1003">Cell membrane</keyword>
<keyword evidence="9" id="KW-0975">Bacterial flagellum</keyword>
<evidence type="ECO:0000256" key="8">
    <source>
        <dbReference type="ARBA" id="ARBA00023136"/>
    </source>
</evidence>